<dbReference type="AlphaFoldDB" id="A0A494YY11"/>
<name>A0A494YY11_9BACL</name>
<evidence type="ECO:0000313" key="4">
    <source>
        <dbReference type="Proteomes" id="UP000272238"/>
    </source>
</evidence>
<accession>A0A494YY11</accession>
<reference evidence="3 4" key="1">
    <citation type="journal article" date="2016" name="Antonie Van Leeuwenhoek">
        <title>Lysinibacillus endophyticus sp. nov., an indole-3-acetic acid producing endophytic bacterium isolated from corn root (Zea mays cv. Xinken-5).</title>
        <authorList>
            <person name="Yu J."/>
            <person name="Guan X."/>
            <person name="Liu C."/>
            <person name="Xiang W."/>
            <person name="Yu Z."/>
            <person name="Liu X."/>
            <person name="Wang G."/>
        </authorList>
    </citation>
    <scope>NUCLEOTIDE SEQUENCE [LARGE SCALE GENOMIC DNA]</scope>
    <source>
        <strain evidence="3 4">DSM 100506</strain>
    </source>
</reference>
<evidence type="ECO:0000313" key="3">
    <source>
        <dbReference type="EMBL" id="RKQ15095.1"/>
    </source>
</evidence>
<dbReference type="EMBL" id="RBZN01000035">
    <property type="protein sequence ID" value="RKQ15095.1"/>
    <property type="molecule type" value="Genomic_DNA"/>
</dbReference>
<keyword evidence="2" id="KW-0732">Signal</keyword>
<comment type="caution">
    <text evidence="3">The sequence shown here is derived from an EMBL/GenBank/DDBJ whole genome shotgun (WGS) entry which is preliminary data.</text>
</comment>
<sequence>MKKFSAVIIASSLVFSMGTGVMAKGPAKEPAANSDPIVQEDGRNTNGIGTAQITFAPISGYHGTSQVVSGEVVIDGARDDLANLYITVGGQSVDKMWAIPGKSKTYGFIATVALTSHDLTSVEVIAETKFHNGQKAGKVHSNNSSIVEVEVLPVVTKYAVNNQNFVWDEETGTYSLTFTVEKTLSNGEIEEEDVTLDGLNPGEIVNYTSDELQDENYFGVTVNILTIEVPAAPVVDAPSVVFEWTGDYVFVGDSQPYHAWVKIKGSNGTTVWVKHAAFNPYNPNYNQLTKSKIFDEYGNLNITITWDKSKVLTVEQFNKIK</sequence>
<evidence type="ECO:0000256" key="1">
    <source>
        <dbReference type="SAM" id="MobiDB-lite"/>
    </source>
</evidence>
<proteinExistence type="predicted"/>
<keyword evidence="4" id="KW-1185">Reference proteome</keyword>
<protein>
    <submittedName>
        <fullName evidence="3">Uncharacterized protein</fullName>
    </submittedName>
</protein>
<dbReference type="Proteomes" id="UP000272238">
    <property type="component" value="Unassembled WGS sequence"/>
</dbReference>
<evidence type="ECO:0000256" key="2">
    <source>
        <dbReference type="SAM" id="SignalP"/>
    </source>
</evidence>
<feature type="region of interest" description="Disordered" evidence="1">
    <location>
        <begin position="25"/>
        <end position="44"/>
    </location>
</feature>
<feature type="chain" id="PRO_5019719067" evidence="2">
    <location>
        <begin position="24"/>
        <end position="321"/>
    </location>
</feature>
<dbReference type="RefSeq" id="WP_121215211.1">
    <property type="nucleotide sequence ID" value="NZ_RBZN01000035.1"/>
</dbReference>
<gene>
    <name evidence="3" type="ORF">D8M03_12760</name>
</gene>
<feature type="signal peptide" evidence="2">
    <location>
        <begin position="1"/>
        <end position="23"/>
    </location>
</feature>
<organism evidence="3 4">
    <name type="scientific">Ureibacillus endophyticus</name>
    <dbReference type="NCBI Taxonomy" id="1978490"/>
    <lineage>
        <taxon>Bacteria</taxon>
        <taxon>Bacillati</taxon>
        <taxon>Bacillota</taxon>
        <taxon>Bacilli</taxon>
        <taxon>Bacillales</taxon>
        <taxon>Caryophanaceae</taxon>
        <taxon>Ureibacillus</taxon>
    </lineage>
</organism>